<organism evidence="1">
    <name type="scientific">Human herpesvirus 1</name>
    <name type="common">HHV-1</name>
    <name type="synonym">Human herpes simplex virus 1</name>
    <dbReference type="NCBI Taxonomy" id="10298"/>
    <lineage>
        <taxon>Viruses</taxon>
        <taxon>Duplodnaviria</taxon>
        <taxon>Heunggongvirae</taxon>
        <taxon>Peploviricota</taxon>
        <taxon>Herviviricetes</taxon>
        <taxon>Herpesvirales</taxon>
        <taxon>Orthoherpesviridae</taxon>
        <taxon>Alphaherpesvirinae</taxon>
        <taxon>Simplexvirus</taxon>
        <taxon>Simplexvirus humanalpha1</taxon>
    </lineage>
</organism>
<protein>
    <submittedName>
        <fullName evidence="1">Uncharacterized protein</fullName>
    </submittedName>
</protein>
<sequence>MFQPGDRLHVELARLLRLVQQNFDLIRDLLRRARLVQRLGHGRRDGDHLQQGLQIGQTLGLELGPALARGQHLPQPRRDPLGGFGALLFGAHHGVLGIGQVLSGHECDVVGVRRVLHGALVHALQRRHARHQHVLARAGQGDPCPDKLGGRRRVVAHRGYLLRGGGQVQRHASNRAPRVGPEGVQAIADIHVLGVALLKKRHVLAQGRHAPQVFRQV</sequence>
<proteinExistence type="predicted"/>
<organismHost>
    <name type="scientific">Homo sapiens</name>
    <name type="common">Human</name>
    <dbReference type="NCBI Taxonomy" id="9606"/>
</organismHost>
<reference evidence="1" key="1">
    <citation type="journal article" date="2018" name="J. ISSAAS">
        <title>Ultrasensitive capture of human herpes simplex virus genomes directly from clinical samples reveals extraordinarily limited evolution in cell culture.</title>
        <authorList>
            <person name="Greninger A.L."/>
            <person name="Roychoudhury P."/>
            <person name="Xie H."/>
            <person name="Casto A."/>
            <person name="Cent A."/>
            <person name="Pepper G."/>
            <person name="Koelle D.M."/>
            <person name="Huang M.-L."/>
            <person name="Wald A."/>
            <person name="Johnston C."/>
            <person name="Jerome K.R."/>
        </authorList>
    </citation>
    <scope>NUCLEOTIDE SEQUENCE</scope>
    <source>
        <strain evidence="1">HSV1-ORIGINAL-G7</strain>
    </source>
</reference>
<accession>A0A2U9A4H6</accession>
<evidence type="ECO:0000313" key="1">
    <source>
        <dbReference type="EMBL" id="AWO69342.1"/>
    </source>
</evidence>
<dbReference type="EMBL" id="MH160361">
    <property type="protein sequence ID" value="AWO69342.1"/>
    <property type="molecule type" value="Genomic_DNA"/>
</dbReference>
<name>A0A2U9A4H6_HHV1</name>